<reference evidence="1 2" key="1">
    <citation type="submission" date="2014-02" db="EMBL/GenBank/DDBJ databases">
        <title>Draft genome sequence of Lysinibacillus sinduriensis JCM 15800.</title>
        <authorList>
            <person name="Zhang F."/>
            <person name="Wang G."/>
            <person name="Zhang L."/>
        </authorList>
    </citation>
    <scope>NUCLEOTIDE SEQUENCE [LARGE SCALE GENOMIC DNA]</scope>
    <source>
        <strain evidence="1 2">JCM 15800</strain>
    </source>
</reference>
<dbReference type="RefSeq" id="WP_036201786.1">
    <property type="nucleotide sequence ID" value="NZ_AVCY01000002.1"/>
</dbReference>
<gene>
    <name evidence="1" type="ORF">CD33_15560</name>
</gene>
<dbReference type="Proteomes" id="UP000030408">
    <property type="component" value="Unassembled WGS sequence"/>
</dbReference>
<name>A0A0A3II26_9BACL</name>
<dbReference type="AlphaFoldDB" id="A0A0A3II26"/>
<dbReference type="EMBL" id="JPVO01000054">
    <property type="protein sequence ID" value="KGR74512.1"/>
    <property type="molecule type" value="Genomic_DNA"/>
</dbReference>
<evidence type="ECO:0000313" key="2">
    <source>
        <dbReference type="Proteomes" id="UP000030408"/>
    </source>
</evidence>
<evidence type="ECO:0000313" key="1">
    <source>
        <dbReference type="EMBL" id="KGR74512.1"/>
    </source>
</evidence>
<dbReference type="STRING" id="1384057.CD33_15560"/>
<comment type="caution">
    <text evidence="1">The sequence shown here is derived from an EMBL/GenBank/DDBJ whole genome shotgun (WGS) entry which is preliminary data.</text>
</comment>
<keyword evidence="2" id="KW-1185">Reference proteome</keyword>
<protein>
    <submittedName>
        <fullName evidence="1">Uncharacterized protein</fullName>
    </submittedName>
</protein>
<accession>A0A0A3II26</accession>
<sequence length="67" mass="8133">MRERLQARAMPLDARPSQFRLHQEKPFSFFRENGFFRLMSEPFLFFGERKRGFPNHKNNDFGKPLND</sequence>
<organism evidence="1 2">
    <name type="scientific">Ureibacillus sinduriensis BLB-1 = JCM 15800</name>
    <dbReference type="NCBI Taxonomy" id="1384057"/>
    <lineage>
        <taxon>Bacteria</taxon>
        <taxon>Bacillati</taxon>
        <taxon>Bacillota</taxon>
        <taxon>Bacilli</taxon>
        <taxon>Bacillales</taxon>
        <taxon>Caryophanaceae</taxon>
        <taxon>Ureibacillus</taxon>
    </lineage>
</organism>
<proteinExistence type="predicted"/>